<gene>
    <name evidence="1" type="ORF">WKI299_LOCUS7503</name>
</gene>
<accession>A0A816NJU3</accession>
<comment type="caution">
    <text evidence="1">The sequence shown here is derived from an EMBL/GenBank/DDBJ whole genome shotgun (WGS) entry which is preliminary data.</text>
</comment>
<sequence>MNEVPSVLVEQTIEYVSQIEQHNEVQNITNVDTNSIEEDLQNQPKLNFNELNEAEQKDVNDSSSLTVFYECVSDMGFIVLDWGSVNHLDDIAYMTFSIRSKRSTGFL</sequence>
<dbReference type="EMBL" id="CAJNRF010002298">
    <property type="protein sequence ID" value="CAF2035540.1"/>
    <property type="molecule type" value="Genomic_DNA"/>
</dbReference>
<organism evidence="1 2">
    <name type="scientific">Rotaria magnacalcarata</name>
    <dbReference type="NCBI Taxonomy" id="392030"/>
    <lineage>
        <taxon>Eukaryota</taxon>
        <taxon>Metazoa</taxon>
        <taxon>Spiralia</taxon>
        <taxon>Gnathifera</taxon>
        <taxon>Rotifera</taxon>
        <taxon>Eurotatoria</taxon>
        <taxon>Bdelloidea</taxon>
        <taxon>Philodinida</taxon>
        <taxon>Philodinidae</taxon>
        <taxon>Rotaria</taxon>
    </lineage>
</organism>
<dbReference type="Proteomes" id="UP000663856">
    <property type="component" value="Unassembled WGS sequence"/>
</dbReference>
<dbReference type="AlphaFoldDB" id="A0A816NJU3"/>
<protein>
    <submittedName>
        <fullName evidence="1">Uncharacterized protein</fullName>
    </submittedName>
</protein>
<name>A0A816NJU3_9BILA</name>
<evidence type="ECO:0000313" key="2">
    <source>
        <dbReference type="Proteomes" id="UP000663856"/>
    </source>
</evidence>
<reference evidence="1" key="1">
    <citation type="submission" date="2021-02" db="EMBL/GenBank/DDBJ databases">
        <authorList>
            <person name="Nowell W R."/>
        </authorList>
    </citation>
    <scope>NUCLEOTIDE SEQUENCE</scope>
</reference>
<evidence type="ECO:0000313" key="1">
    <source>
        <dbReference type="EMBL" id="CAF2035540.1"/>
    </source>
</evidence>
<proteinExistence type="predicted"/>